<protein>
    <submittedName>
        <fullName evidence="5">Phosphatidylserine decarboxylase</fullName>
        <ecNumber evidence="5">4.1.1.65</ecNumber>
    </submittedName>
</protein>
<name>A0ABR3AE40_9AGAR</name>
<feature type="domain" description="L-tryptophan decarboxylase PsiD-like" evidence="4">
    <location>
        <begin position="61"/>
        <end position="198"/>
    </location>
</feature>
<dbReference type="Pfam" id="PF02666">
    <property type="entry name" value="PS_Dcarbxylase"/>
    <property type="match status" value="1"/>
</dbReference>
<reference evidence="5 6" key="1">
    <citation type="submission" date="2024-05" db="EMBL/GenBank/DDBJ databases">
        <title>A draft genome resource for the thread blight pathogen Marasmius tenuissimus strain MS-2.</title>
        <authorList>
            <person name="Yulfo-Soto G.E."/>
            <person name="Baruah I.K."/>
            <person name="Amoako-Attah I."/>
            <person name="Bukari Y."/>
            <person name="Meinhardt L.W."/>
            <person name="Bailey B.A."/>
            <person name="Cohen S.P."/>
        </authorList>
    </citation>
    <scope>NUCLEOTIDE SEQUENCE [LARGE SCALE GENOMIC DNA]</scope>
    <source>
        <strain evidence="5 6">MS-2</strain>
    </source>
</reference>
<dbReference type="InterPro" id="IPR022237">
    <property type="entry name" value="PsiD-like"/>
</dbReference>
<evidence type="ECO:0000259" key="4">
    <source>
        <dbReference type="Pfam" id="PF12588"/>
    </source>
</evidence>
<dbReference type="InterPro" id="IPR003817">
    <property type="entry name" value="PS_Dcarbxylase"/>
</dbReference>
<sequence>MASSLKHYRKIHPGYERGGKPRPLVQYAGYLPEHREVYHAFFDELAQVAAKSEAEDTPYLPAVERFKQAIEGDKLLYDLFQKIFLEVDPQYLYQNQVKNWEDLLRKLNVIVSGPPKYYVAKDDQGNEIAGEPVGVPIYLMLDILINTSSAYDLFRNHNFNIALSGLLDTWGEYLTTSDSSKTLNTTAEGWFNTESVAKLEGKGRGVFTETYTTFDDNPDNGYGYKSWDDFFVRRLKEPVSKTRPINDLEAASIDPTLIVHHACESTVVRISENVQLHDRFWLKAQSYSLYEMLNHDPSAKEFIGGSIYQSFLGPQDYHRWHSPVDGTIEKAEVVYGTYYAALPDEGAPPDDSDLHSGVPFGAYLRSQPWLTVVATRALIWIRAKNPKIGLLCFIGIGMVEVSTCDIGAAQALKGKEVKTGQEIGSFHFGGSGHCLVFRKDAQIKFDFPEVQPGAGPTDSLPKIPGLPPIEKQGLKGDGEGDEQPDPYEYIYGTHLWVNSIIGYSTA</sequence>
<feature type="region of interest" description="Disordered" evidence="3">
    <location>
        <begin position="452"/>
        <end position="483"/>
    </location>
</feature>
<dbReference type="EC" id="4.1.1.65" evidence="5"/>
<evidence type="ECO:0000256" key="1">
    <source>
        <dbReference type="ARBA" id="ARBA00022793"/>
    </source>
</evidence>
<dbReference type="PANTHER" id="PTHR10067:SF9">
    <property type="entry name" value="PHOSPHATIDYLSERINE DECARBOXYLASE FAMILY PROTEIN (AFU_ORTHOLOGUE AFUA_7G01730)"/>
    <property type="match status" value="1"/>
</dbReference>
<evidence type="ECO:0000313" key="5">
    <source>
        <dbReference type="EMBL" id="KAL0071283.1"/>
    </source>
</evidence>
<dbReference type="GO" id="GO:0004609">
    <property type="term" value="F:phosphatidylserine decarboxylase activity"/>
    <property type="evidence" value="ECO:0007669"/>
    <property type="project" value="UniProtKB-EC"/>
</dbReference>
<keyword evidence="2 5" id="KW-0456">Lyase</keyword>
<evidence type="ECO:0000313" key="6">
    <source>
        <dbReference type="Proteomes" id="UP001437256"/>
    </source>
</evidence>
<evidence type="ECO:0000256" key="3">
    <source>
        <dbReference type="SAM" id="MobiDB-lite"/>
    </source>
</evidence>
<evidence type="ECO:0000256" key="2">
    <source>
        <dbReference type="ARBA" id="ARBA00023239"/>
    </source>
</evidence>
<gene>
    <name evidence="5" type="primary">PSD2_1</name>
    <name evidence="5" type="ORF">AAF712_001849</name>
</gene>
<organism evidence="5 6">
    <name type="scientific">Marasmius tenuissimus</name>
    <dbReference type="NCBI Taxonomy" id="585030"/>
    <lineage>
        <taxon>Eukaryota</taxon>
        <taxon>Fungi</taxon>
        <taxon>Dikarya</taxon>
        <taxon>Basidiomycota</taxon>
        <taxon>Agaricomycotina</taxon>
        <taxon>Agaricomycetes</taxon>
        <taxon>Agaricomycetidae</taxon>
        <taxon>Agaricales</taxon>
        <taxon>Marasmiineae</taxon>
        <taxon>Marasmiaceae</taxon>
        <taxon>Marasmius</taxon>
    </lineage>
</organism>
<dbReference type="Pfam" id="PF12588">
    <property type="entry name" value="PSDC"/>
    <property type="match status" value="1"/>
</dbReference>
<accession>A0ABR3AE40</accession>
<comment type="caution">
    <text evidence="5">The sequence shown here is derived from an EMBL/GenBank/DDBJ whole genome shotgun (WGS) entry which is preliminary data.</text>
</comment>
<dbReference type="EMBL" id="JBBXMP010000004">
    <property type="protein sequence ID" value="KAL0071283.1"/>
    <property type="molecule type" value="Genomic_DNA"/>
</dbReference>
<dbReference type="PANTHER" id="PTHR10067">
    <property type="entry name" value="PHOSPHATIDYLSERINE DECARBOXYLASE"/>
    <property type="match status" value="1"/>
</dbReference>
<proteinExistence type="predicted"/>
<keyword evidence="1" id="KW-0210">Decarboxylase</keyword>
<keyword evidence="6" id="KW-1185">Reference proteome</keyword>
<dbReference type="Proteomes" id="UP001437256">
    <property type="component" value="Unassembled WGS sequence"/>
</dbReference>